<dbReference type="Gene3D" id="3.40.50.300">
    <property type="entry name" value="P-loop containing nucleotide triphosphate hydrolases"/>
    <property type="match status" value="1"/>
</dbReference>
<gene>
    <name evidence="6" type="ORF">ISN26_01620</name>
</gene>
<dbReference type="InterPro" id="IPR015854">
    <property type="entry name" value="ABC_transpr_LolD-like"/>
</dbReference>
<dbReference type="GO" id="GO:0022857">
    <property type="term" value="F:transmembrane transporter activity"/>
    <property type="evidence" value="ECO:0007669"/>
    <property type="project" value="TreeGrafter"/>
</dbReference>
<dbReference type="AlphaFoldDB" id="A0A930UGM8"/>
<evidence type="ECO:0000259" key="5">
    <source>
        <dbReference type="PROSITE" id="PS50893"/>
    </source>
</evidence>
<reference evidence="6" key="1">
    <citation type="submission" date="2020-10" db="EMBL/GenBank/DDBJ databases">
        <title>An improved Amphimedon queenslandica hologenome assembly reveals how three proteobacterial symbionts can extend the metabolic phenotypic of their marine sponge host.</title>
        <authorList>
            <person name="Degnan B."/>
            <person name="Degnan S."/>
            <person name="Xiang X."/>
        </authorList>
    </citation>
    <scope>NUCLEOTIDE SEQUENCE</scope>
    <source>
        <strain evidence="6">AqS2</strain>
    </source>
</reference>
<dbReference type="PROSITE" id="PS50893">
    <property type="entry name" value="ABC_TRANSPORTER_2"/>
    <property type="match status" value="1"/>
</dbReference>
<dbReference type="GO" id="GO:0044874">
    <property type="term" value="P:lipoprotein localization to outer membrane"/>
    <property type="evidence" value="ECO:0007669"/>
    <property type="project" value="TreeGrafter"/>
</dbReference>
<organism evidence="6 7">
    <name type="scientific">Candidatus Amphirhobacter heronislandensis</name>
    <dbReference type="NCBI Taxonomy" id="1732024"/>
    <lineage>
        <taxon>Bacteria</taxon>
        <taxon>Pseudomonadati</taxon>
        <taxon>Pseudomonadota</taxon>
        <taxon>Gammaproteobacteria</taxon>
        <taxon>Candidatus Tethybacterales</taxon>
        <taxon>Candidatus Tethybacteraceae</taxon>
        <taxon>Candidatus Amphirhobacter</taxon>
    </lineage>
</organism>
<name>A0A930UGM8_9GAMM</name>
<dbReference type="CDD" id="cd03255">
    <property type="entry name" value="ABC_MJ0796_LolCDE_FtsE"/>
    <property type="match status" value="1"/>
</dbReference>
<comment type="similarity">
    <text evidence="1">Belongs to the ABC transporter superfamily.</text>
</comment>
<dbReference type="SMART" id="SM00382">
    <property type="entry name" value="AAA"/>
    <property type="match status" value="1"/>
</dbReference>
<feature type="domain" description="ABC transporter" evidence="5">
    <location>
        <begin position="5"/>
        <end position="228"/>
    </location>
</feature>
<dbReference type="InterPro" id="IPR017871">
    <property type="entry name" value="ABC_transporter-like_CS"/>
</dbReference>
<accession>A0A930UGM8</accession>
<keyword evidence="4 6" id="KW-0067">ATP-binding</keyword>
<evidence type="ECO:0000313" key="6">
    <source>
        <dbReference type="EMBL" id="MBF2734781.1"/>
    </source>
</evidence>
<dbReference type="InterPro" id="IPR017911">
    <property type="entry name" value="MacB-like_ATP-bd"/>
</dbReference>
<keyword evidence="7" id="KW-1185">Reference proteome</keyword>
<dbReference type="EMBL" id="JADHEI010000028">
    <property type="protein sequence ID" value="MBF2734781.1"/>
    <property type="molecule type" value="Genomic_DNA"/>
</dbReference>
<dbReference type="GO" id="GO:0005886">
    <property type="term" value="C:plasma membrane"/>
    <property type="evidence" value="ECO:0007669"/>
    <property type="project" value="TreeGrafter"/>
</dbReference>
<dbReference type="GO" id="GO:0005524">
    <property type="term" value="F:ATP binding"/>
    <property type="evidence" value="ECO:0007669"/>
    <property type="project" value="UniProtKB-KW"/>
</dbReference>
<dbReference type="PROSITE" id="PS00211">
    <property type="entry name" value="ABC_TRANSPORTER_1"/>
    <property type="match status" value="1"/>
</dbReference>
<evidence type="ECO:0000256" key="1">
    <source>
        <dbReference type="ARBA" id="ARBA00005417"/>
    </source>
</evidence>
<keyword evidence="3" id="KW-0547">Nucleotide-binding</keyword>
<dbReference type="InterPro" id="IPR003593">
    <property type="entry name" value="AAA+_ATPase"/>
</dbReference>
<evidence type="ECO:0000256" key="3">
    <source>
        <dbReference type="ARBA" id="ARBA00022741"/>
    </source>
</evidence>
<dbReference type="SUPFAM" id="SSF52540">
    <property type="entry name" value="P-loop containing nucleoside triphosphate hydrolases"/>
    <property type="match status" value="1"/>
</dbReference>
<evidence type="ECO:0000256" key="2">
    <source>
        <dbReference type="ARBA" id="ARBA00022448"/>
    </source>
</evidence>
<dbReference type="Proteomes" id="UP000604381">
    <property type="component" value="Unassembled WGS sequence"/>
</dbReference>
<protein>
    <submittedName>
        <fullName evidence="6">ABC transporter ATP-binding protein</fullName>
    </submittedName>
</protein>
<comment type="caution">
    <text evidence="6">The sequence shown here is derived from an EMBL/GenBank/DDBJ whole genome shotgun (WGS) entry which is preliminary data.</text>
</comment>
<dbReference type="GO" id="GO:0089705">
    <property type="term" value="P:protein localization to outer membrane"/>
    <property type="evidence" value="ECO:0007669"/>
    <property type="project" value="TreeGrafter"/>
</dbReference>
<dbReference type="Pfam" id="PF00005">
    <property type="entry name" value="ABC_tran"/>
    <property type="match status" value="1"/>
</dbReference>
<dbReference type="PANTHER" id="PTHR24220:SF689">
    <property type="entry name" value="LIPOPROTEIN-RELEASING SYSTEM ATP-BINDING PROTEIN LOLD"/>
    <property type="match status" value="1"/>
</dbReference>
<dbReference type="InterPro" id="IPR003439">
    <property type="entry name" value="ABC_transporter-like_ATP-bd"/>
</dbReference>
<evidence type="ECO:0000256" key="4">
    <source>
        <dbReference type="ARBA" id="ARBA00022840"/>
    </source>
</evidence>
<evidence type="ECO:0000313" key="7">
    <source>
        <dbReference type="Proteomes" id="UP000604381"/>
    </source>
</evidence>
<sequence>MSEVLAARGLSKSFAASGGPEVLAGVDLSLAAGASLAVTGASGCGKSTLLHIAGGLARPDEGTVMIDGVALAGLGGAARSRLHNQKLGFVYQFHHLLAEFTAAENVAMPMLVAGTGRRAALARATELLGDFGLAAAAARHPAALSGGERQRVAIARALANGPKLVIADEPTGNLDAKAAAGVFELLLRQCAERGCALLAATHNLELAANLGAVRRLQGGRLEPAAAAMN</sequence>
<dbReference type="GO" id="GO:0016887">
    <property type="term" value="F:ATP hydrolysis activity"/>
    <property type="evidence" value="ECO:0007669"/>
    <property type="project" value="InterPro"/>
</dbReference>
<proteinExistence type="inferred from homology"/>
<dbReference type="InterPro" id="IPR027417">
    <property type="entry name" value="P-loop_NTPase"/>
</dbReference>
<keyword evidence="2" id="KW-0813">Transport</keyword>
<dbReference type="PANTHER" id="PTHR24220">
    <property type="entry name" value="IMPORT ATP-BINDING PROTEIN"/>
    <property type="match status" value="1"/>
</dbReference>